<accession>A0A812VIZ2</accession>
<dbReference type="FunFam" id="1.10.510.10:FF:000624">
    <property type="entry name" value="Mitogen-activated protein kinase"/>
    <property type="match status" value="1"/>
</dbReference>
<dbReference type="Proteomes" id="UP000649617">
    <property type="component" value="Unassembled WGS sequence"/>
</dbReference>
<keyword evidence="8" id="KW-1185">Reference proteome</keyword>
<reference evidence="7" key="1">
    <citation type="submission" date="2021-02" db="EMBL/GenBank/DDBJ databases">
        <authorList>
            <person name="Dougan E. K."/>
            <person name="Rhodes N."/>
            <person name="Thang M."/>
            <person name="Chan C."/>
        </authorList>
    </citation>
    <scope>NUCLEOTIDE SEQUENCE</scope>
</reference>
<evidence type="ECO:0000256" key="2">
    <source>
        <dbReference type="ARBA" id="ARBA00022679"/>
    </source>
</evidence>
<dbReference type="GO" id="GO:0004674">
    <property type="term" value="F:protein serine/threonine kinase activity"/>
    <property type="evidence" value="ECO:0007669"/>
    <property type="project" value="UniProtKB-KW"/>
</dbReference>
<dbReference type="GO" id="GO:0005524">
    <property type="term" value="F:ATP binding"/>
    <property type="evidence" value="ECO:0007669"/>
    <property type="project" value="UniProtKB-KW"/>
</dbReference>
<evidence type="ECO:0000256" key="5">
    <source>
        <dbReference type="ARBA" id="ARBA00022840"/>
    </source>
</evidence>
<dbReference type="Gene3D" id="3.30.200.20">
    <property type="entry name" value="Phosphorylase Kinase, domain 1"/>
    <property type="match status" value="1"/>
</dbReference>
<dbReference type="OrthoDB" id="1732493at2759"/>
<organism evidence="7 8">
    <name type="scientific">Symbiodinium pilosum</name>
    <name type="common">Dinoflagellate</name>
    <dbReference type="NCBI Taxonomy" id="2952"/>
    <lineage>
        <taxon>Eukaryota</taxon>
        <taxon>Sar</taxon>
        <taxon>Alveolata</taxon>
        <taxon>Dinophyceae</taxon>
        <taxon>Suessiales</taxon>
        <taxon>Symbiodiniaceae</taxon>
        <taxon>Symbiodinium</taxon>
    </lineage>
</organism>
<dbReference type="PANTHER" id="PTHR24055">
    <property type="entry name" value="MITOGEN-ACTIVATED PROTEIN KINASE"/>
    <property type="match status" value="1"/>
</dbReference>
<dbReference type="Pfam" id="PF00069">
    <property type="entry name" value="Pkinase"/>
    <property type="match status" value="1"/>
</dbReference>
<dbReference type="AlphaFoldDB" id="A0A812VIZ2"/>
<evidence type="ECO:0000313" key="7">
    <source>
        <dbReference type="EMBL" id="CAE7626243.1"/>
    </source>
</evidence>
<dbReference type="EMBL" id="CAJNIZ010042572">
    <property type="protein sequence ID" value="CAE7626243.1"/>
    <property type="molecule type" value="Genomic_DNA"/>
</dbReference>
<keyword evidence="3" id="KW-0547">Nucleotide-binding</keyword>
<evidence type="ECO:0000259" key="6">
    <source>
        <dbReference type="PROSITE" id="PS50011"/>
    </source>
</evidence>
<dbReference type="InterPro" id="IPR008271">
    <property type="entry name" value="Ser/Thr_kinase_AS"/>
</dbReference>
<evidence type="ECO:0000256" key="1">
    <source>
        <dbReference type="ARBA" id="ARBA00022527"/>
    </source>
</evidence>
<dbReference type="SUPFAM" id="SSF56112">
    <property type="entry name" value="Protein kinase-like (PK-like)"/>
    <property type="match status" value="1"/>
</dbReference>
<name>A0A812VIZ2_SYMPI</name>
<gene>
    <name evidence="7" type="primary">Mapk12</name>
    <name evidence="7" type="ORF">SPIL2461_LOCUS16402</name>
</gene>
<proteinExistence type="predicted"/>
<comment type="caution">
    <text evidence="7">The sequence shown here is derived from an EMBL/GenBank/DDBJ whole genome shotgun (WGS) entry which is preliminary data.</text>
</comment>
<sequence>MLHQCRHDNTLQLVDVYQAEGDIYLVTPLMDTTLNRVMGRLTGAHQRHLLRQLLGGLVYLHARSVMHRDLKPDNLLVNRDGMLRICDFGLARSVAHCGAQFPAANPGLTDYVVHKWYRAPEVVLCPSNYSEMIDIWSAGCIFGEMIAGKILFQGQTTLDQLYKIAEVVLPEILSGLGGKQQQFLRKLQQIHRGHSLQAYLPQAAPTAVAVLSSMLIFDPRQRASALQVLAYPYFSDLDDKE</sequence>
<evidence type="ECO:0000256" key="4">
    <source>
        <dbReference type="ARBA" id="ARBA00022777"/>
    </source>
</evidence>
<dbReference type="InterPro" id="IPR000719">
    <property type="entry name" value="Prot_kinase_dom"/>
</dbReference>
<dbReference type="InterPro" id="IPR050117">
    <property type="entry name" value="MAPK"/>
</dbReference>
<dbReference type="PROSITE" id="PS00108">
    <property type="entry name" value="PROTEIN_KINASE_ST"/>
    <property type="match status" value="1"/>
</dbReference>
<protein>
    <submittedName>
        <fullName evidence="7">Mapk12 protein</fullName>
    </submittedName>
</protein>
<dbReference type="SMART" id="SM00220">
    <property type="entry name" value="S_TKc"/>
    <property type="match status" value="1"/>
</dbReference>
<keyword evidence="2" id="KW-0808">Transferase</keyword>
<dbReference type="Gene3D" id="1.10.510.10">
    <property type="entry name" value="Transferase(Phosphotransferase) domain 1"/>
    <property type="match status" value="1"/>
</dbReference>
<keyword evidence="5" id="KW-0067">ATP-binding</keyword>
<keyword evidence="1" id="KW-0723">Serine/threonine-protein kinase</keyword>
<evidence type="ECO:0000313" key="8">
    <source>
        <dbReference type="Proteomes" id="UP000649617"/>
    </source>
</evidence>
<evidence type="ECO:0000256" key="3">
    <source>
        <dbReference type="ARBA" id="ARBA00022741"/>
    </source>
</evidence>
<dbReference type="PROSITE" id="PS50011">
    <property type="entry name" value="PROTEIN_KINASE_DOM"/>
    <property type="match status" value="1"/>
</dbReference>
<feature type="domain" description="Protein kinase" evidence="6">
    <location>
        <begin position="1"/>
        <end position="234"/>
    </location>
</feature>
<keyword evidence="4" id="KW-0418">Kinase</keyword>
<dbReference type="InterPro" id="IPR011009">
    <property type="entry name" value="Kinase-like_dom_sf"/>
</dbReference>